<evidence type="ECO:0000313" key="15">
    <source>
        <dbReference type="Proteomes" id="UP000268229"/>
    </source>
</evidence>
<dbReference type="SUPFAM" id="SSF52172">
    <property type="entry name" value="CheY-like"/>
    <property type="match status" value="1"/>
</dbReference>
<dbReference type="InterPro" id="IPR001789">
    <property type="entry name" value="Sig_transdc_resp-reg_receiver"/>
</dbReference>
<dbReference type="GO" id="GO:0006355">
    <property type="term" value="P:regulation of DNA-templated transcription"/>
    <property type="evidence" value="ECO:0007669"/>
    <property type="project" value="InterPro"/>
</dbReference>
<dbReference type="InterPro" id="IPR003593">
    <property type="entry name" value="AAA+_ATPase"/>
</dbReference>
<dbReference type="Gene3D" id="1.10.10.60">
    <property type="entry name" value="Homeodomain-like"/>
    <property type="match status" value="1"/>
</dbReference>
<dbReference type="Gene3D" id="3.40.50.2300">
    <property type="match status" value="1"/>
</dbReference>
<dbReference type="Pfam" id="PF00072">
    <property type="entry name" value="Response_reg"/>
    <property type="match status" value="1"/>
</dbReference>
<keyword evidence="8" id="KW-0238">DNA-binding</keyword>
<evidence type="ECO:0000256" key="10">
    <source>
        <dbReference type="ARBA" id="ARBA00023163"/>
    </source>
</evidence>
<dbReference type="InterPro" id="IPR025662">
    <property type="entry name" value="Sigma_54_int_dom_ATP-bd_1"/>
</dbReference>
<dbReference type="AlphaFoldDB" id="A0A448UCW8"/>
<dbReference type="GO" id="GO:0005737">
    <property type="term" value="C:cytoplasm"/>
    <property type="evidence" value="ECO:0007669"/>
    <property type="project" value="UniProtKB-SubCell"/>
</dbReference>
<dbReference type="CDD" id="cd00009">
    <property type="entry name" value="AAA"/>
    <property type="match status" value="1"/>
</dbReference>
<dbReference type="SMART" id="SM00448">
    <property type="entry name" value="REC"/>
    <property type="match status" value="1"/>
</dbReference>
<dbReference type="Pfam" id="PF25601">
    <property type="entry name" value="AAA_lid_14"/>
    <property type="match status" value="1"/>
</dbReference>
<comment type="subcellular location">
    <subcellularLocation>
        <location evidence="1">Cytoplasm</location>
    </subcellularLocation>
</comment>
<gene>
    <name evidence="14" type="primary">zraR_1</name>
    <name evidence="14" type="ORF">NCTC12227_01488</name>
</gene>
<keyword evidence="5" id="KW-0067">ATP-binding</keyword>
<dbReference type="InterPro" id="IPR002078">
    <property type="entry name" value="Sigma_54_int"/>
</dbReference>
<evidence type="ECO:0000256" key="2">
    <source>
        <dbReference type="ARBA" id="ARBA00022490"/>
    </source>
</evidence>
<dbReference type="PROSITE" id="PS50110">
    <property type="entry name" value="RESPONSE_REGULATORY"/>
    <property type="match status" value="1"/>
</dbReference>
<dbReference type="FunFam" id="3.40.50.300:FF:000006">
    <property type="entry name" value="DNA-binding transcriptional regulator NtrC"/>
    <property type="match status" value="1"/>
</dbReference>
<dbReference type="EMBL" id="LR134516">
    <property type="protein sequence ID" value="VEJ21733.1"/>
    <property type="molecule type" value="Genomic_DNA"/>
</dbReference>
<keyword evidence="10" id="KW-0804">Transcription</keyword>
<accession>A0A448UCW8</accession>
<dbReference type="InterPro" id="IPR002197">
    <property type="entry name" value="HTH_Fis"/>
</dbReference>
<reference evidence="14 15" key="1">
    <citation type="submission" date="2018-12" db="EMBL/GenBank/DDBJ databases">
        <authorList>
            <consortium name="Pathogen Informatics"/>
        </authorList>
    </citation>
    <scope>NUCLEOTIDE SEQUENCE [LARGE SCALE GENOMIC DNA]</scope>
    <source>
        <strain evidence="14 15">NCTC12227</strain>
    </source>
</reference>
<organism evidence="14 15">
    <name type="scientific">Neisseria animaloris</name>
    <dbReference type="NCBI Taxonomy" id="326522"/>
    <lineage>
        <taxon>Bacteria</taxon>
        <taxon>Pseudomonadati</taxon>
        <taxon>Pseudomonadota</taxon>
        <taxon>Betaproteobacteria</taxon>
        <taxon>Neisseriales</taxon>
        <taxon>Neisseriaceae</taxon>
        <taxon>Neisseria</taxon>
    </lineage>
</organism>
<dbReference type="PROSITE" id="PS00676">
    <property type="entry name" value="SIGMA54_INTERACT_2"/>
    <property type="match status" value="1"/>
</dbReference>
<dbReference type="OrthoDB" id="3516932at2"/>
<keyword evidence="3 11" id="KW-0597">Phosphoprotein</keyword>
<dbReference type="Pfam" id="PF00158">
    <property type="entry name" value="Sigma54_activat"/>
    <property type="match status" value="1"/>
</dbReference>
<name>A0A448UCW8_9NEIS</name>
<evidence type="ECO:0000256" key="8">
    <source>
        <dbReference type="ARBA" id="ARBA00023125"/>
    </source>
</evidence>
<dbReference type="PROSITE" id="PS50045">
    <property type="entry name" value="SIGMA54_INTERACT_4"/>
    <property type="match status" value="1"/>
</dbReference>
<dbReference type="InterPro" id="IPR027417">
    <property type="entry name" value="P-loop_NTPase"/>
</dbReference>
<dbReference type="FunFam" id="1.10.8.60:FF:000014">
    <property type="entry name" value="DNA-binding transcriptional regulator NtrC"/>
    <property type="match status" value="1"/>
</dbReference>
<dbReference type="PRINTS" id="PR01590">
    <property type="entry name" value="HTHFIS"/>
</dbReference>
<dbReference type="SUPFAM" id="SSF46689">
    <property type="entry name" value="Homeodomain-like"/>
    <property type="match status" value="1"/>
</dbReference>
<dbReference type="Proteomes" id="UP000268229">
    <property type="component" value="Chromosome"/>
</dbReference>
<evidence type="ECO:0000256" key="11">
    <source>
        <dbReference type="PROSITE-ProRule" id="PRU00169"/>
    </source>
</evidence>
<feature type="domain" description="Response regulatory" evidence="13">
    <location>
        <begin position="2"/>
        <end position="115"/>
    </location>
</feature>
<dbReference type="InterPro" id="IPR058031">
    <property type="entry name" value="AAA_lid_NorR"/>
</dbReference>
<evidence type="ECO:0000256" key="5">
    <source>
        <dbReference type="ARBA" id="ARBA00022840"/>
    </source>
</evidence>
<dbReference type="PROSITE" id="PS00675">
    <property type="entry name" value="SIGMA54_INTERACT_1"/>
    <property type="match status" value="1"/>
</dbReference>
<dbReference type="FunFam" id="3.40.50.2300:FF:000018">
    <property type="entry name" value="DNA-binding transcriptional regulator NtrC"/>
    <property type="match status" value="1"/>
</dbReference>
<dbReference type="GO" id="GO:0005524">
    <property type="term" value="F:ATP binding"/>
    <property type="evidence" value="ECO:0007669"/>
    <property type="project" value="UniProtKB-KW"/>
</dbReference>
<keyword evidence="2" id="KW-0963">Cytoplasm</keyword>
<dbReference type="PROSITE" id="PS00688">
    <property type="entry name" value="SIGMA54_INTERACT_3"/>
    <property type="match status" value="1"/>
</dbReference>
<dbReference type="PANTHER" id="PTHR32071">
    <property type="entry name" value="TRANSCRIPTIONAL REGULATORY PROTEIN"/>
    <property type="match status" value="1"/>
</dbReference>
<evidence type="ECO:0000256" key="7">
    <source>
        <dbReference type="ARBA" id="ARBA00023015"/>
    </source>
</evidence>
<keyword evidence="6" id="KW-0902">Two-component regulatory system</keyword>
<keyword evidence="7" id="KW-0805">Transcription regulation</keyword>
<evidence type="ECO:0000259" key="12">
    <source>
        <dbReference type="PROSITE" id="PS50045"/>
    </source>
</evidence>
<protein>
    <submittedName>
        <fullName evidence="14">Transcriptional regulator</fullName>
    </submittedName>
</protein>
<dbReference type="InterPro" id="IPR011006">
    <property type="entry name" value="CheY-like_superfamily"/>
</dbReference>
<dbReference type="PANTHER" id="PTHR32071:SF117">
    <property type="entry name" value="PTS-DEPENDENT DIHYDROXYACETONE KINASE OPERON REGULATORY PROTEIN-RELATED"/>
    <property type="match status" value="1"/>
</dbReference>
<keyword evidence="4" id="KW-0547">Nucleotide-binding</keyword>
<dbReference type="Gene3D" id="3.40.50.300">
    <property type="entry name" value="P-loop containing nucleotide triphosphate hydrolases"/>
    <property type="match status" value="1"/>
</dbReference>
<dbReference type="SUPFAM" id="SSF52540">
    <property type="entry name" value="P-loop containing nucleoside triphosphate hydrolases"/>
    <property type="match status" value="1"/>
</dbReference>
<dbReference type="Pfam" id="PF02954">
    <property type="entry name" value="HTH_8"/>
    <property type="match status" value="1"/>
</dbReference>
<evidence type="ECO:0000256" key="6">
    <source>
        <dbReference type="ARBA" id="ARBA00023012"/>
    </source>
</evidence>
<dbReference type="KEGG" id="nani:NCTC12227_01488"/>
<evidence type="ECO:0000256" key="3">
    <source>
        <dbReference type="ARBA" id="ARBA00022553"/>
    </source>
</evidence>
<evidence type="ECO:0000313" key="14">
    <source>
        <dbReference type="EMBL" id="VEJ21733.1"/>
    </source>
</evidence>
<evidence type="ECO:0000256" key="1">
    <source>
        <dbReference type="ARBA" id="ARBA00004496"/>
    </source>
</evidence>
<dbReference type="SMART" id="SM00382">
    <property type="entry name" value="AAA"/>
    <property type="match status" value="1"/>
</dbReference>
<dbReference type="STRING" id="326522.BWD08_09205"/>
<evidence type="ECO:0000259" key="13">
    <source>
        <dbReference type="PROSITE" id="PS50110"/>
    </source>
</evidence>
<proteinExistence type="predicted"/>
<dbReference type="InterPro" id="IPR009057">
    <property type="entry name" value="Homeodomain-like_sf"/>
</dbReference>
<evidence type="ECO:0000256" key="4">
    <source>
        <dbReference type="ARBA" id="ARBA00022741"/>
    </source>
</evidence>
<dbReference type="Gene3D" id="1.10.8.60">
    <property type="match status" value="1"/>
</dbReference>
<dbReference type="InterPro" id="IPR025943">
    <property type="entry name" value="Sigma_54_int_dom_ATP-bd_2"/>
</dbReference>
<feature type="domain" description="Sigma-54 factor interaction" evidence="12">
    <location>
        <begin position="143"/>
        <end position="372"/>
    </location>
</feature>
<evidence type="ECO:0000256" key="9">
    <source>
        <dbReference type="ARBA" id="ARBA00023159"/>
    </source>
</evidence>
<sequence length="460" mass="51983">MKILIADDEENVRKLLSIVLEESGHQIELAKGGKEAVDKFDETIDLVLLDIRMPEMDGLQVLQHLKNARPDVPVILMTAYAGVDTAVTALKSGAFDYIIKPFDLDEIQALVAKALQYKKSSQEENFIIDKLELYDEEGNPQRILTSSPVMMELCRQIAKVSQTNATVLITGESGTGKELVAKAIYHYSERAAGPFIKINCGALPESLLESTLFGHEKGAFTGAQSRQQGLFERAHNGTLFLDEVGEMSTNLQVKLLRVLQEKEFEPIGSSKTIKTDFRLIAATNRNLAELVEENKFRLDLFYRLNVMPLVLPPLRERPEDITLLARHFVQKFCVEHQHNFLELDESTIKVLKSYTWPGNVRELSNTIEHAVIMSTGLSIYPDDLPPIVLGESKRLFSEPDTMDEEGVNQKTLRESMKNYECSMVREALKKHNGNRERTAKALGISKRALMYKIQEYQIEL</sequence>
<dbReference type="RefSeq" id="WP_107879520.1">
    <property type="nucleotide sequence ID" value="NZ_JBGNXI010000007.1"/>
</dbReference>
<dbReference type="InterPro" id="IPR025944">
    <property type="entry name" value="Sigma_54_int_dom_CS"/>
</dbReference>
<dbReference type="GO" id="GO:0043565">
    <property type="term" value="F:sequence-specific DNA binding"/>
    <property type="evidence" value="ECO:0007669"/>
    <property type="project" value="InterPro"/>
</dbReference>
<dbReference type="GO" id="GO:0000160">
    <property type="term" value="P:phosphorelay signal transduction system"/>
    <property type="evidence" value="ECO:0007669"/>
    <property type="project" value="UniProtKB-KW"/>
</dbReference>
<keyword evidence="9" id="KW-0010">Activator</keyword>
<keyword evidence="15" id="KW-1185">Reference proteome</keyword>
<feature type="modified residue" description="4-aspartylphosphate" evidence="11">
    <location>
        <position position="50"/>
    </location>
</feature>